<dbReference type="Gene3D" id="3.40.50.1820">
    <property type="entry name" value="alpha/beta hydrolase"/>
    <property type="match status" value="1"/>
</dbReference>
<feature type="chain" id="PRO_5040960058" evidence="1">
    <location>
        <begin position="28"/>
        <end position="379"/>
    </location>
</feature>
<dbReference type="Proteomes" id="UP001139157">
    <property type="component" value="Unassembled WGS sequence"/>
</dbReference>
<accession>A0A9X2EAZ1</accession>
<reference evidence="2" key="1">
    <citation type="submission" date="2022-06" db="EMBL/GenBank/DDBJ databases">
        <title>Novel species in genus nocardia.</title>
        <authorList>
            <person name="Li F."/>
        </authorList>
    </citation>
    <scope>NUCLEOTIDE SEQUENCE</scope>
    <source>
        <strain evidence="2">CDC141</strain>
    </source>
</reference>
<feature type="signal peptide" evidence="1">
    <location>
        <begin position="1"/>
        <end position="27"/>
    </location>
</feature>
<dbReference type="AlphaFoldDB" id="A0A9X2EAZ1"/>
<evidence type="ECO:0000313" key="2">
    <source>
        <dbReference type="EMBL" id="MCM6774793.1"/>
    </source>
</evidence>
<dbReference type="GO" id="GO:0016042">
    <property type="term" value="P:lipid catabolic process"/>
    <property type="evidence" value="ECO:0007669"/>
    <property type="project" value="InterPro"/>
</dbReference>
<organism evidence="2 3">
    <name type="scientific">Nocardia pulmonis</name>
    <dbReference type="NCBI Taxonomy" id="2951408"/>
    <lineage>
        <taxon>Bacteria</taxon>
        <taxon>Bacillati</taxon>
        <taxon>Actinomycetota</taxon>
        <taxon>Actinomycetes</taxon>
        <taxon>Mycobacteriales</taxon>
        <taxon>Nocardiaceae</taxon>
        <taxon>Nocardia</taxon>
    </lineage>
</organism>
<dbReference type="PIRSF" id="PIRSF029171">
    <property type="entry name" value="Esterase_LipA"/>
    <property type="match status" value="1"/>
</dbReference>
<dbReference type="EMBL" id="JAMRXG010000006">
    <property type="protein sequence ID" value="MCM6774793.1"/>
    <property type="molecule type" value="Genomic_DNA"/>
</dbReference>
<comment type="caution">
    <text evidence="2">The sequence shown here is derived from an EMBL/GenBank/DDBJ whole genome shotgun (WGS) entry which is preliminary data.</text>
</comment>
<dbReference type="InterPro" id="IPR029058">
    <property type="entry name" value="AB_hydrolase_fold"/>
</dbReference>
<keyword evidence="3" id="KW-1185">Reference proteome</keyword>
<gene>
    <name evidence="2" type="ORF">NDR86_15070</name>
</gene>
<dbReference type="PANTHER" id="PTHR34853:SF1">
    <property type="entry name" value="LIPASE 5"/>
    <property type="match status" value="1"/>
</dbReference>
<name>A0A9X2EAZ1_9NOCA</name>
<dbReference type="GO" id="GO:0004806">
    <property type="term" value="F:triacylglycerol lipase activity"/>
    <property type="evidence" value="ECO:0007669"/>
    <property type="project" value="InterPro"/>
</dbReference>
<dbReference type="RefSeq" id="WP_251912715.1">
    <property type="nucleotide sequence ID" value="NZ_JAMRXG010000006.1"/>
</dbReference>
<sequence>MLRKLWIAAALTLTSATGLLGLPAAQAGPAAGTVQSVEPLPAAATLPGSVHSERILYSTTTVGDRPTVASAAVYFPPGAPPAGGWPIIAWAHGTVGLADDCAYSLGGPAEVDRDWAYLGTWLRQGYAIVAADYAGLGTPGEHPYLNGVVEAHNVVDAVRAASGHYGTLSKKWVVVGQSQGGGAAVTTARYATEFGGAELDYRGAVGTGVPAYIEDILVPLGPGVPPVKLGANSTAYVLFILNGLRTTYPELDIDSFLTEAGRHWTERARQVCAEPLIEELAAHNVVGGDLFARPLAQIPDLHGLLHRYLGLPESGYDKPLFLGQGLRDTDVITPETLRFAAVLQLNRQPVTVRVYPTDHSGAVNASLADSVPFVRNLFA</sequence>
<keyword evidence="1" id="KW-0732">Signal</keyword>
<proteinExistence type="predicted"/>
<evidence type="ECO:0000313" key="3">
    <source>
        <dbReference type="Proteomes" id="UP001139157"/>
    </source>
</evidence>
<dbReference type="PANTHER" id="PTHR34853">
    <property type="match status" value="1"/>
</dbReference>
<dbReference type="InterPro" id="IPR005152">
    <property type="entry name" value="Lipase_secreted"/>
</dbReference>
<dbReference type="Pfam" id="PF03583">
    <property type="entry name" value="LIP"/>
    <property type="match status" value="1"/>
</dbReference>
<evidence type="ECO:0000256" key="1">
    <source>
        <dbReference type="SAM" id="SignalP"/>
    </source>
</evidence>
<protein>
    <submittedName>
        <fullName evidence="2">Lipase</fullName>
    </submittedName>
</protein>
<dbReference type="SUPFAM" id="SSF53474">
    <property type="entry name" value="alpha/beta-Hydrolases"/>
    <property type="match status" value="1"/>
</dbReference>